<gene>
    <name evidence="2" type="ORF">DO97_16590</name>
</gene>
<keyword evidence="3" id="KW-1185">Reference proteome</keyword>
<dbReference type="AlphaFoldDB" id="A0A098TMY0"/>
<reference evidence="2 3" key="1">
    <citation type="journal article" date="2014" name="Mol. Ecol.">
        <title>Evolution of Synechococcus.</title>
        <authorList>
            <person name="Dvorak P."/>
            <person name="Casamatta D."/>
            <person name="Hasler P."/>
            <person name="Poulickova A."/>
            <person name="Ondrej V."/>
            <person name="Sanges R."/>
        </authorList>
    </citation>
    <scope>NUCLEOTIDE SEQUENCE [LARGE SCALE GENOMIC DNA]</scope>
    <source>
        <strain evidence="2 3">CAUP A 1101</strain>
    </source>
</reference>
<feature type="coiled-coil region" evidence="1">
    <location>
        <begin position="4"/>
        <end position="61"/>
    </location>
</feature>
<dbReference type="OrthoDB" id="583073at2"/>
<organism evidence="2 3">
    <name type="scientific">Neosynechococcus sphagnicola sy1</name>
    <dbReference type="NCBI Taxonomy" id="1497020"/>
    <lineage>
        <taxon>Bacteria</taxon>
        <taxon>Bacillati</taxon>
        <taxon>Cyanobacteriota</taxon>
        <taxon>Cyanophyceae</taxon>
        <taxon>Neosynechococcales</taxon>
        <taxon>Neosynechococcaceae</taxon>
        <taxon>Neosynechococcus</taxon>
    </lineage>
</organism>
<sequence length="79" mass="9045">MNLEEKAREQLTQTRQQDEHLQENLVERATEEFSQAIGSVEEEARERLAKTRQEADHHQANLVERAAEEVGLGTSNTDN</sequence>
<comment type="caution">
    <text evidence="2">The sequence shown here is derived from an EMBL/GenBank/DDBJ whole genome shotgun (WGS) entry which is preliminary data.</text>
</comment>
<dbReference type="RefSeq" id="WP_036531102.1">
    <property type="nucleotide sequence ID" value="NZ_JJML01000006.1"/>
</dbReference>
<dbReference type="EMBL" id="JJML01000006">
    <property type="protein sequence ID" value="KGF73601.1"/>
    <property type="molecule type" value="Genomic_DNA"/>
</dbReference>
<accession>A0A098TMY0</accession>
<protein>
    <submittedName>
        <fullName evidence="2">Uncharacterized protein</fullName>
    </submittedName>
</protein>
<dbReference type="Proteomes" id="UP000030170">
    <property type="component" value="Unassembled WGS sequence"/>
</dbReference>
<name>A0A098TMY0_9CYAN</name>
<proteinExistence type="predicted"/>
<keyword evidence="1" id="KW-0175">Coiled coil</keyword>
<evidence type="ECO:0000256" key="1">
    <source>
        <dbReference type="SAM" id="Coils"/>
    </source>
</evidence>
<evidence type="ECO:0000313" key="3">
    <source>
        <dbReference type="Proteomes" id="UP000030170"/>
    </source>
</evidence>
<evidence type="ECO:0000313" key="2">
    <source>
        <dbReference type="EMBL" id="KGF73601.1"/>
    </source>
</evidence>